<proteinExistence type="predicted"/>
<evidence type="ECO:0000313" key="2">
    <source>
        <dbReference type="Proteomes" id="UP000277204"/>
    </source>
</evidence>
<accession>A0A183M9M5</accession>
<dbReference type="EMBL" id="UZAI01008383">
    <property type="protein sequence ID" value="VDP01873.1"/>
    <property type="molecule type" value="Genomic_DNA"/>
</dbReference>
<protein>
    <submittedName>
        <fullName evidence="1">Uncharacterized protein</fullName>
    </submittedName>
</protein>
<evidence type="ECO:0000313" key="1">
    <source>
        <dbReference type="EMBL" id="VDP01873.1"/>
    </source>
</evidence>
<reference evidence="1 2" key="1">
    <citation type="submission" date="2018-11" db="EMBL/GenBank/DDBJ databases">
        <authorList>
            <consortium name="Pathogen Informatics"/>
        </authorList>
    </citation>
    <scope>NUCLEOTIDE SEQUENCE [LARGE SCALE GENOMIC DNA]</scope>
    <source>
        <strain evidence="1 2">Zambia</strain>
    </source>
</reference>
<dbReference type="InterPro" id="IPR000014">
    <property type="entry name" value="PAS"/>
</dbReference>
<dbReference type="Proteomes" id="UP000277204">
    <property type="component" value="Unassembled WGS sequence"/>
</dbReference>
<gene>
    <name evidence="1" type="ORF">SMRZ_LOCUS12750</name>
</gene>
<dbReference type="PROSITE" id="PS50112">
    <property type="entry name" value="PAS"/>
    <property type="match status" value="1"/>
</dbReference>
<dbReference type="AlphaFoldDB" id="A0A183M9M5"/>
<sequence>MNFSDLILRELVYSILHPCDLDSILKLLERLLQVSDSLKSVRIRLLFSYSNDVDLFKLLNSNFIYETNTAAYQVFYLFLNLLFTDPDVITYLSNEIYLVKVLSEVSLTIVLVLMSNCCYISGYNSSIILIYISLLFYFSSCNK</sequence>
<organism evidence="1 2">
    <name type="scientific">Schistosoma margrebowiei</name>
    <dbReference type="NCBI Taxonomy" id="48269"/>
    <lineage>
        <taxon>Eukaryota</taxon>
        <taxon>Metazoa</taxon>
        <taxon>Spiralia</taxon>
        <taxon>Lophotrochozoa</taxon>
        <taxon>Platyhelminthes</taxon>
        <taxon>Trematoda</taxon>
        <taxon>Digenea</taxon>
        <taxon>Strigeidida</taxon>
        <taxon>Schistosomatoidea</taxon>
        <taxon>Schistosomatidae</taxon>
        <taxon>Schistosoma</taxon>
    </lineage>
</organism>
<keyword evidence="2" id="KW-1185">Reference proteome</keyword>
<name>A0A183M9M5_9TREM</name>